<dbReference type="InterPro" id="IPR006059">
    <property type="entry name" value="SBP"/>
</dbReference>
<dbReference type="PRINTS" id="PR00909">
    <property type="entry name" value="SPERMDNBNDNG"/>
</dbReference>
<dbReference type="AlphaFoldDB" id="A0A929MRM2"/>
<protein>
    <submittedName>
        <fullName evidence="6">ABC transporter substrate-binding protein</fullName>
    </submittedName>
</protein>
<dbReference type="Pfam" id="PF13416">
    <property type="entry name" value="SBP_bac_8"/>
    <property type="match status" value="1"/>
</dbReference>
<reference evidence="6" key="1">
    <citation type="submission" date="2020-04" db="EMBL/GenBank/DDBJ databases">
        <title>Deep metagenomics examines the oral microbiome during advanced dental caries in children, revealing novel taxa and co-occurrences with host molecules.</title>
        <authorList>
            <person name="Baker J.L."/>
            <person name="Morton J.T."/>
            <person name="Dinis M."/>
            <person name="Alvarez R."/>
            <person name="Tran N.C."/>
            <person name="Knight R."/>
            <person name="Edlund A."/>
        </authorList>
    </citation>
    <scope>NUCLEOTIDE SEQUENCE</scope>
    <source>
        <strain evidence="6">JCVI_23_bin.16</strain>
    </source>
</reference>
<dbReference type="GO" id="GO:0019808">
    <property type="term" value="F:polyamine binding"/>
    <property type="evidence" value="ECO:0007669"/>
    <property type="project" value="InterPro"/>
</dbReference>
<dbReference type="PANTHER" id="PTHR30222">
    <property type="entry name" value="SPERMIDINE/PUTRESCINE-BINDING PERIPLASMIC PROTEIN"/>
    <property type="match status" value="1"/>
</dbReference>
<comment type="subcellular location">
    <subcellularLocation>
        <location evidence="1">Periplasm</location>
    </subcellularLocation>
</comment>
<accession>A0A929MRM2</accession>
<proteinExistence type="predicted"/>
<dbReference type="Gene3D" id="3.40.190.10">
    <property type="entry name" value="Periplasmic binding protein-like II"/>
    <property type="match status" value="2"/>
</dbReference>
<dbReference type="PIRSF" id="PIRSF019574">
    <property type="entry name" value="Periplasmic_polyamine_BP"/>
    <property type="match status" value="1"/>
</dbReference>
<dbReference type="EMBL" id="JABZFV010000024">
    <property type="protein sequence ID" value="MBF0934441.1"/>
    <property type="molecule type" value="Genomic_DNA"/>
</dbReference>
<gene>
    <name evidence="6" type="ORF">HXK00_02210</name>
</gene>
<evidence type="ECO:0000256" key="1">
    <source>
        <dbReference type="ARBA" id="ARBA00004418"/>
    </source>
</evidence>
<keyword evidence="2" id="KW-0813">Transport</keyword>
<dbReference type="InterPro" id="IPR001188">
    <property type="entry name" value="Sperm_putr-bd"/>
</dbReference>
<feature type="binding site" evidence="5">
    <location>
        <position position="92"/>
    </location>
    <ligand>
        <name>spermidine</name>
        <dbReference type="ChEBI" id="CHEBI:57834"/>
    </ligand>
</feature>
<evidence type="ECO:0000313" key="6">
    <source>
        <dbReference type="EMBL" id="MBF0934441.1"/>
    </source>
</evidence>
<evidence type="ECO:0000256" key="4">
    <source>
        <dbReference type="ARBA" id="ARBA00022764"/>
    </source>
</evidence>
<evidence type="ECO:0000256" key="5">
    <source>
        <dbReference type="PIRSR" id="PIRSR019574-1"/>
    </source>
</evidence>
<dbReference type="GO" id="GO:0042597">
    <property type="term" value="C:periplasmic space"/>
    <property type="evidence" value="ECO:0007669"/>
    <property type="project" value="UniProtKB-SubCell"/>
</dbReference>
<evidence type="ECO:0000256" key="2">
    <source>
        <dbReference type="ARBA" id="ARBA00022448"/>
    </source>
</evidence>
<dbReference type="Proteomes" id="UP000757900">
    <property type="component" value="Unassembled WGS sequence"/>
</dbReference>
<dbReference type="SUPFAM" id="SSF53850">
    <property type="entry name" value="Periplasmic binding protein-like II"/>
    <property type="match status" value="1"/>
</dbReference>
<keyword evidence="3" id="KW-0732">Signal</keyword>
<comment type="caution">
    <text evidence="6">The sequence shown here is derived from an EMBL/GenBank/DDBJ whole genome shotgun (WGS) entry which is preliminary data.</text>
</comment>
<dbReference type="PANTHER" id="PTHR30222:SF17">
    <property type="entry name" value="SPERMIDINE_PUTRESCINE-BINDING PERIPLASMIC PROTEIN"/>
    <property type="match status" value="1"/>
</dbReference>
<evidence type="ECO:0000256" key="3">
    <source>
        <dbReference type="ARBA" id="ARBA00022729"/>
    </source>
</evidence>
<dbReference type="CDD" id="cd13663">
    <property type="entry name" value="PBP2_PotD_PotF_like_2"/>
    <property type="match status" value="1"/>
</dbReference>
<name>A0A929MRM2_ABIDE</name>
<dbReference type="GO" id="GO:0015846">
    <property type="term" value="P:polyamine transport"/>
    <property type="evidence" value="ECO:0007669"/>
    <property type="project" value="InterPro"/>
</dbReference>
<organism evidence="6 7">
    <name type="scientific">Abiotrophia defectiva</name>
    <name type="common">Streptococcus defectivus</name>
    <dbReference type="NCBI Taxonomy" id="46125"/>
    <lineage>
        <taxon>Bacteria</taxon>
        <taxon>Bacillati</taxon>
        <taxon>Bacillota</taxon>
        <taxon>Bacilli</taxon>
        <taxon>Lactobacillales</taxon>
        <taxon>Aerococcaceae</taxon>
        <taxon>Abiotrophia</taxon>
    </lineage>
</organism>
<keyword evidence="4" id="KW-0574">Periplasm</keyword>
<evidence type="ECO:0000313" key="7">
    <source>
        <dbReference type="Proteomes" id="UP000757900"/>
    </source>
</evidence>
<sequence>MRKIVQGILAVLAISAVLFGIRYQLEHAEGYTGDKVINFYNWGDYIDPELLKEFEAETGYKVIYETFDSNEAMMAKIRQGGTPYDITVPSEYMIQEMMKEGMVLPLDHSKLSNLQHLDQRFLNLDFDPGNKYSVPYFWGTLGIVYDTSKYSEEDFQSWNDLWRPELRNDILIYDGAREVMGIGLQSLGYSLNETDDLALELATVKLKQLMPNIRAMVSDEIKMYLSQGEAGVGITFSGEAKTALERNPKLAYTVPKEGSNIWFDNIVIPKTARNVEGAYALINYLLRPDVAARNAEYIGYATPNKTAMEQLPEEVTQDTAFYPDDELIARLEVYKGLGQSKLVEYNDHFLEVKIEAK</sequence>